<feature type="domain" description="LamG-like jellyroll fold" evidence="7">
    <location>
        <begin position="1872"/>
        <end position="2002"/>
    </location>
</feature>
<protein>
    <submittedName>
        <fullName evidence="8">Putative calcium-binding protein</fullName>
    </submittedName>
</protein>
<keyword evidence="2" id="KW-0964">Secreted</keyword>
<dbReference type="GO" id="GO:0005509">
    <property type="term" value="F:calcium ion binding"/>
    <property type="evidence" value="ECO:0007669"/>
    <property type="project" value="InterPro"/>
</dbReference>
<gene>
    <name evidence="8" type="ORF">C942_02445</name>
</gene>
<keyword evidence="4" id="KW-0106">Calcium</keyword>
<evidence type="ECO:0000256" key="6">
    <source>
        <dbReference type="SAM" id="SignalP"/>
    </source>
</evidence>
<accession>L8JAD5</accession>
<comment type="subcellular location">
    <subcellularLocation>
        <location evidence="1">Secreted</location>
    </subcellularLocation>
</comment>
<dbReference type="OrthoDB" id="5866306at2"/>
<feature type="domain" description="LamG-like jellyroll fold" evidence="7">
    <location>
        <begin position="922"/>
        <end position="1051"/>
    </location>
</feature>
<feature type="signal peptide" evidence="6">
    <location>
        <begin position="1"/>
        <end position="24"/>
    </location>
</feature>
<feature type="chain" id="PRO_5003993482" evidence="6">
    <location>
        <begin position="25"/>
        <end position="2371"/>
    </location>
</feature>
<organism evidence="8 9">
    <name type="scientific">Photobacterium marinum</name>
    <dbReference type="NCBI Taxonomy" id="1056511"/>
    <lineage>
        <taxon>Bacteria</taxon>
        <taxon>Pseudomonadati</taxon>
        <taxon>Pseudomonadota</taxon>
        <taxon>Gammaproteobacteria</taxon>
        <taxon>Vibrionales</taxon>
        <taxon>Vibrionaceae</taxon>
        <taxon>Photobacterium</taxon>
    </lineage>
</organism>
<dbReference type="PATRIC" id="fig|1056511.3.peg.3520"/>
<evidence type="ECO:0000256" key="2">
    <source>
        <dbReference type="ARBA" id="ARBA00022525"/>
    </source>
</evidence>
<dbReference type="EMBL" id="AMZO01000026">
    <property type="protein sequence ID" value="ELR64422.1"/>
    <property type="molecule type" value="Genomic_DNA"/>
</dbReference>
<dbReference type="Pfam" id="PF18884">
    <property type="entry name" value="TSP3_bac"/>
    <property type="match status" value="12"/>
</dbReference>
<keyword evidence="9" id="KW-1185">Reference proteome</keyword>
<evidence type="ECO:0000313" key="9">
    <source>
        <dbReference type="Proteomes" id="UP000011134"/>
    </source>
</evidence>
<dbReference type="InterPro" id="IPR018247">
    <property type="entry name" value="EF_Hand_1_Ca_BS"/>
</dbReference>
<evidence type="ECO:0000256" key="5">
    <source>
        <dbReference type="ARBA" id="ARBA00023157"/>
    </source>
</evidence>
<proteinExistence type="predicted"/>
<keyword evidence="5" id="KW-1015">Disulfide bond</keyword>
<evidence type="ECO:0000313" key="8">
    <source>
        <dbReference type="EMBL" id="ELR64422.1"/>
    </source>
</evidence>
<dbReference type="Gene3D" id="2.60.120.200">
    <property type="match status" value="7"/>
</dbReference>
<dbReference type="Pfam" id="PF13385">
    <property type="entry name" value="Laminin_G_3"/>
    <property type="match status" value="7"/>
</dbReference>
<dbReference type="InterPro" id="IPR028974">
    <property type="entry name" value="TSP_type-3_rpt"/>
</dbReference>
<dbReference type="InterPro" id="IPR053180">
    <property type="entry name" value="Ca-binding_acidic-repeat"/>
</dbReference>
<dbReference type="RefSeq" id="WP_007468030.1">
    <property type="nucleotide sequence ID" value="NZ_AMZO01000026.1"/>
</dbReference>
<evidence type="ECO:0000256" key="4">
    <source>
        <dbReference type="ARBA" id="ARBA00022837"/>
    </source>
</evidence>
<sequence>MTGLKSFVGVAWAIALTSSAFTNASVNNVSSLALETNTFSYDLSGRLIGHNQGDDERRYHYDGEGNLLAVVSDFSSSFVPATLTAPATHQILNFQFPIHFQWQSSGPRVIYELYMGREPEKLYLKKSGMLTTNVDIDLSGIHDVAPIYWKVVSIGPDQSRVQSQLQSFSALDTDADSLPDHLEYGLCTSASSKDSDGDGVEDQDEILVNEVIRTLSSPCSPDSDGDGMEDAFERSHGSDLLAIDDNRGDNWEEYVNWSSAKAKELNVPEKHAPRLLDLSDNNGHALSGIVPNGDDITLMYWVKTERFTDVPQHMGAHDDSNRRFYIGNDANGNVSFGVGNRASVEENPRYQSGRWTHFALTYTDGTARVYVNGELHKVLTGISFDKPSAYTIWFGDRHQKKAWNPEPMDGVVDDIQVWDQSLSIDQIRRFMVNAPSNSDNHLKAWYDFSDSRGDWVKNGVTGRYDLKLIGGAHLSPEPAFSDADNDGLADRFEVSLCTDSNNADTDGDGVTDGVELGVHSSFVSTTNPCDTDTDNDGIDDKFELVHGSDALFSDGHLDADGDGKTTWNNYVNWQSERADKQGIPVETSARVLNITDNDGYAISGVVPDGRDMTLMYWLYSSQAAEQLSGSNDGNNRLYLGVNRNSKLLWGLGYRSNQNNSEGEGQPGEWVHVALSRQQNVLSAYVNGHRVDETSVRSNSALSPYSLWFGALNNKAKADSLTQGVIDDIQVWGKGLSQASVRQYMMVPPHGDEDALIAYYDFMKSRGYWVQNKASGQYDLKLVKGAKLTAQPEDIDSDNDGISDRFERGTCTGVNNPDTDGDGILDGQEYGINSSYQFVTNPCSTDTDNDGISDTFEQQNGMDPLQHDSGRIGADNTSNWHKYVDYVARQQQINGVDTIIQDAELDLVDNQGYAMSGAFPEGGVITIMYWLKYNKLEDDQYSGVIAENGTTKLGYDALYRHQVGQWGTYNSIAQKPSVNNWVHLALVADFEALKLYINGNLVSSKSIQGKNFAESSLYSLWFGALNDKGRARFPMNGSLDDILVWNKPLTQSDIRHYMVAAQDIPREGLLAHYDFSSMRGDWVENKATGVFDMLLVNGAHTTHSATSGDSDRDGLSDDVEKQLCTDMLSSDTDGDGLSDGEELGKVQLFNGEKVATNPCDIDTDNDGMTDDFELHHQMNPVEADSYKTIDETGQTYWQNYLGYVEEQASLNSVSSEKRPRVLDTSNTHGFALTGLYFDGQDMTFMYWYKAGDTVGAWDQAESGARNGFSGSKGKGFSLGLIRAEAKEYWGGGTNSGGRKRLQHQQWVHVAVSVKQQKRKLYVNGHYVGSAGSGWYPNQFYPYPVFIGALNKEGQAVYPMKGLIDDVQVWNRSLTNTEIRRLMMTPSKDESSDLKAYYSFDESRGSWVKNQVTGQYDMWLKGGASLIDEEAFVDSDHDGLDDKFEHDNCLSNRVADSDGDGLLDGQEYGLNSLYSTITNPCDEDTDNDGIPDGAELAMGTNALSVDSGTVEAGTDVTHWQTYAQQEQVKADAAGIAITQNERVLDVRKVDGYAHTGLFPDSKDTTFMYWVNFNSEPYMQKMGVVNENGGSSQLTLGYEFRAPYGRWGRWDVHYGPRAERDRWIHLAFSVESGVRRLYVNGKLIATNSNRSENRNVIGPWAMYLGAVNEQGTAVEPIDGLIDDVQVWNRALSDHEIRKYMFSKPTADIEGLTALYDFTAVRGDWVRNEANQQFDLKLENGAKLAIQPADQDTDGDGLVDRLELSFCTDGLVADSDKDGLDDGEELGLGNPFAMVTNPCDDDTDRDGMTDGYERFNNSDGLLPDGNFDSNANGIVNWFEYAAVASDLDDESVVAPGVLDNRLATGYAVTPIFPHNGTMTFMYWVKSLGEGSQVSGVTDSGHRHYYAGLKQTQEFWGWGANKRKGYSWDEPDYEPGQWTHVALIHGDNRVSLYINGQLSDSFAKKDLGEAFERSIWLGALNQEGEPGSFIDGVIDDVSMWDRALSPSELHRYMVAQPDENAAGLQAYYDFSTYKSNWVLNRATNRFDLKLVGDIKITRQAEPVDSDNDGIEDRFELVMCTDPLSADSDNDGVSDSIELGIHSPYSQTTEPCDRDTDNDGMSDGYEYQAGSNPVVKDANMDTDGDGLKNWYSYTEWKANQRRNNGAVVRHQEQVLDLTENDGVGYTGIYPNGEEMSLIYDVKFTQIKDLNQRLGTDDDHHHRFYLGIDKDGDVSYGVGNKKHYKRFVIEPDVWYSFALSYKASVADVYIDGEKIASLNYVSFSEDSQTPILLGALNNHEYMKAEIDNVQVWSVGLDSESVNKYRTTPPTGTETNLKAFYNFNYSLHDLVRNEVTQEYDLILSSPELLKQSNNHYLEN</sequence>
<dbReference type="SUPFAM" id="SSF49899">
    <property type="entry name" value="Concanavalin A-like lectins/glucanases"/>
    <property type="match status" value="7"/>
</dbReference>
<dbReference type="PANTHER" id="PTHR37467:SF1">
    <property type="entry name" value="EXPORTED CALCIUM-BINDING GLYCOPROTEIN"/>
    <property type="match status" value="1"/>
</dbReference>
<dbReference type="InterPro" id="IPR059100">
    <property type="entry name" value="TSP3_bac"/>
</dbReference>
<evidence type="ECO:0000256" key="1">
    <source>
        <dbReference type="ARBA" id="ARBA00004613"/>
    </source>
</evidence>
<feature type="domain" description="LamG-like jellyroll fold" evidence="7">
    <location>
        <begin position="1560"/>
        <end position="1691"/>
    </location>
</feature>
<keyword evidence="3 6" id="KW-0732">Signal</keyword>
<comment type="caution">
    <text evidence="8">The sequence shown here is derived from an EMBL/GenBank/DDBJ whole genome shotgun (WGS) entry which is preliminary data.</text>
</comment>
<dbReference type="InterPro" id="IPR013320">
    <property type="entry name" value="ConA-like_dom_sf"/>
</dbReference>
<dbReference type="Gene3D" id="4.10.1080.10">
    <property type="entry name" value="TSP type-3 repeat"/>
    <property type="match status" value="3"/>
</dbReference>
<dbReference type="SUPFAM" id="SSF103647">
    <property type="entry name" value="TSP type-3 repeat"/>
    <property type="match status" value="5"/>
</dbReference>
<reference evidence="8 9" key="1">
    <citation type="submission" date="2012-12" db="EMBL/GenBank/DDBJ databases">
        <title>Genome Assembly of Photobacterium sp. AK15.</title>
        <authorList>
            <person name="Khatri I."/>
            <person name="Vaidya B."/>
            <person name="Srinivas T.N.R."/>
            <person name="Subramanian S."/>
            <person name="Pinnaka A."/>
        </authorList>
    </citation>
    <scope>NUCLEOTIDE SEQUENCE [LARGE SCALE GENOMIC DNA]</scope>
    <source>
        <strain evidence="8 9">AK15</strain>
    </source>
</reference>
<dbReference type="Proteomes" id="UP000011134">
    <property type="component" value="Unassembled WGS sequence"/>
</dbReference>
<dbReference type="PANTHER" id="PTHR37467">
    <property type="entry name" value="EXPORTED CALCIUM-BINDING GLYCOPROTEIN-RELATED"/>
    <property type="match status" value="1"/>
</dbReference>
<evidence type="ECO:0000259" key="7">
    <source>
        <dbReference type="SMART" id="SM00560"/>
    </source>
</evidence>
<name>L8JAD5_9GAMM</name>
<evidence type="ECO:0000256" key="3">
    <source>
        <dbReference type="ARBA" id="ARBA00022729"/>
    </source>
</evidence>
<dbReference type="PROSITE" id="PS00018">
    <property type="entry name" value="EF_HAND_1"/>
    <property type="match status" value="2"/>
</dbReference>
<dbReference type="InterPro" id="IPR006558">
    <property type="entry name" value="LamG-like"/>
</dbReference>
<dbReference type="SMART" id="SM00560">
    <property type="entry name" value="LamGL"/>
    <property type="match status" value="3"/>
</dbReference>